<organism evidence="2 3">
    <name type="scientific">Arcanobacterium phocae</name>
    <dbReference type="NCBI Taxonomy" id="131112"/>
    <lineage>
        <taxon>Bacteria</taxon>
        <taxon>Bacillati</taxon>
        <taxon>Actinomycetota</taxon>
        <taxon>Actinomycetes</taxon>
        <taxon>Actinomycetales</taxon>
        <taxon>Actinomycetaceae</taxon>
        <taxon>Arcanobacterium</taxon>
    </lineage>
</organism>
<dbReference type="GO" id="GO:0006629">
    <property type="term" value="P:lipid metabolic process"/>
    <property type="evidence" value="ECO:0007669"/>
    <property type="project" value="InterPro"/>
</dbReference>
<dbReference type="SUPFAM" id="SSF51695">
    <property type="entry name" value="PLC-like phosphodiesterases"/>
    <property type="match status" value="1"/>
</dbReference>
<dbReference type="RefSeq" id="WP_157672836.1">
    <property type="nucleotide sequence ID" value="NZ_JABAPH010000130.1"/>
</dbReference>
<proteinExistence type="predicted"/>
<sequence>MGQSRVWNYGTDPVMIAHRGGGLEAPENSRAAFELMRNRGFSFIETDVRSTKDGVAVILHDRKIDRVSDGHGPLNRYTWTELSRIRHHENGSFMRLDEVLREFPDTVFNIDAKESRVIKPLIGAINTVGAHDRICLASFSENRLKQLRHALPHVATSIGGAAVAKLLLASKSPAQIQQAILGTLPSRKDGVQAVQVPERMGGIRIVDEQFVDFAHSQGWAVHVWTVNDVPSASKLLSYGVDGIITDVPSTIRSGLGV</sequence>
<protein>
    <submittedName>
        <fullName evidence="2">Glycerophosphoryl diester phosphodiesterase</fullName>
    </submittedName>
</protein>
<dbReference type="EMBL" id="LT629804">
    <property type="protein sequence ID" value="SDU77621.1"/>
    <property type="molecule type" value="Genomic_DNA"/>
</dbReference>
<evidence type="ECO:0000313" key="2">
    <source>
        <dbReference type="EMBL" id="SDU77621.1"/>
    </source>
</evidence>
<reference evidence="3" key="1">
    <citation type="submission" date="2016-10" db="EMBL/GenBank/DDBJ databases">
        <authorList>
            <person name="Varghese N."/>
            <person name="Submissions S."/>
        </authorList>
    </citation>
    <scope>NUCLEOTIDE SEQUENCE [LARGE SCALE GENOMIC DNA]</scope>
    <source>
        <strain evidence="3">DSM 10002</strain>
    </source>
</reference>
<dbReference type="PANTHER" id="PTHR43805">
    <property type="entry name" value="GLYCEROPHOSPHORYL DIESTER PHOSPHODIESTERASE"/>
    <property type="match status" value="1"/>
</dbReference>
<accession>A0A1H2LAL0</accession>
<dbReference type="Pfam" id="PF03009">
    <property type="entry name" value="GDPD"/>
    <property type="match status" value="1"/>
</dbReference>
<name>A0A1H2LAL0_9ACTO</name>
<feature type="domain" description="GP-PDE" evidence="1">
    <location>
        <begin position="13"/>
        <end position="255"/>
    </location>
</feature>
<dbReference type="PROSITE" id="PS51704">
    <property type="entry name" value="GP_PDE"/>
    <property type="match status" value="1"/>
</dbReference>
<evidence type="ECO:0000313" key="3">
    <source>
        <dbReference type="Proteomes" id="UP000214355"/>
    </source>
</evidence>
<dbReference type="InterPro" id="IPR017946">
    <property type="entry name" value="PLC-like_Pdiesterase_TIM-brl"/>
</dbReference>
<dbReference type="PANTHER" id="PTHR43805:SF1">
    <property type="entry name" value="GP-PDE DOMAIN-CONTAINING PROTEIN"/>
    <property type="match status" value="1"/>
</dbReference>
<evidence type="ECO:0000259" key="1">
    <source>
        <dbReference type="PROSITE" id="PS51704"/>
    </source>
</evidence>
<dbReference type="InterPro" id="IPR030395">
    <property type="entry name" value="GP_PDE_dom"/>
</dbReference>
<dbReference type="GO" id="GO:0008081">
    <property type="term" value="F:phosphoric diester hydrolase activity"/>
    <property type="evidence" value="ECO:0007669"/>
    <property type="project" value="InterPro"/>
</dbReference>
<dbReference type="GeneID" id="65343856"/>
<dbReference type="Proteomes" id="UP000214355">
    <property type="component" value="Chromosome I"/>
</dbReference>
<dbReference type="AlphaFoldDB" id="A0A1H2LAL0"/>
<dbReference type="Gene3D" id="3.20.20.190">
    <property type="entry name" value="Phosphatidylinositol (PI) phosphodiesterase"/>
    <property type="match status" value="1"/>
</dbReference>
<gene>
    <name evidence="2" type="ORF">SAMN04489737_0095</name>
</gene>
<keyword evidence="3" id="KW-1185">Reference proteome</keyword>
<dbReference type="STRING" id="131112.SAMN04489737_0095"/>
<dbReference type="OrthoDB" id="5241788at2"/>